<evidence type="ECO:0000256" key="6">
    <source>
        <dbReference type="ARBA" id="ARBA00030980"/>
    </source>
</evidence>
<dbReference type="InterPro" id="IPR011009">
    <property type="entry name" value="Kinase-like_dom_sf"/>
</dbReference>
<dbReference type="AlphaFoldDB" id="A0A430LI77"/>
<comment type="caution">
    <text evidence="12">The sequence shown here is derived from an EMBL/GenBank/DDBJ whole genome shotgun (WGS) entry which is preliminary data.</text>
</comment>
<evidence type="ECO:0000256" key="9">
    <source>
        <dbReference type="ARBA" id="ARBA00048679"/>
    </source>
</evidence>
<protein>
    <recommendedName>
        <fullName evidence="5">EKC/KEOPS complex subunit BUD32</fullName>
        <ecNumber evidence="3">2.7.11.1</ecNumber>
    </recommendedName>
    <alternativeName>
        <fullName evidence="6 7">Atypical Serine/threonine protein kinase BUD32</fullName>
    </alternativeName>
    <alternativeName>
        <fullName evidence="4">EKC/KEOPS complex subunit bud32</fullName>
    </alternativeName>
</protein>
<dbReference type="Pfam" id="PF00069">
    <property type="entry name" value="Pkinase"/>
    <property type="match status" value="1"/>
</dbReference>
<organism evidence="12 13">
    <name type="scientific">Fusarium euwallaceae</name>
    <dbReference type="NCBI Taxonomy" id="1147111"/>
    <lineage>
        <taxon>Eukaryota</taxon>
        <taxon>Fungi</taxon>
        <taxon>Dikarya</taxon>
        <taxon>Ascomycota</taxon>
        <taxon>Pezizomycotina</taxon>
        <taxon>Sordariomycetes</taxon>
        <taxon>Hypocreomycetidae</taxon>
        <taxon>Hypocreales</taxon>
        <taxon>Nectriaceae</taxon>
        <taxon>Fusarium</taxon>
        <taxon>Fusarium solani species complex</taxon>
    </lineage>
</organism>
<accession>A0A430LI77</accession>
<evidence type="ECO:0000313" key="13">
    <source>
        <dbReference type="Proteomes" id="UP000287124"/>
    </source>
</evidence>
<dbReference type="PROSITE" id="PS50011">
    <property type="entry name" value="PROTEIN_KINASE_DOM"/>
    <property type="match status" value="1"/>
</dbReference>
<evidence type="ECO:0000256" key="4">
    <source>
        <dbReference type="ARBA" id="ARBA00013948"/>
    </source>
</evidence>
<comment type="catalytic activity">
    <reaction evidence="9">
        <text>L-seryl-[protein] + ATP = O-phospho-L-seryl-[protein] + ADP + H(+)</text>
        <dbReference type="Rhea" id="RHEA:17989"/>
        <dbReference type="Rhea" id="RHEA-COMP:9863"/>
        <dbReference type="Rhea" id="RHEA-COMP:11604"/>
        <dbReference type="ChEBI" id="CHEBI:15378"/>
        <dbReference type="ChEBI" id="CHEBI:29999"/>
        <dbReference type="ChEBI" id="CHEBI:30616"/>
        <dbReference type="ChEBI" id="CHEBI:83421"/>
        <dbReference type="ChEBI" id="CHEBI:456216"/>
        <dbReference type="EC" id="2.7.11.1"/>
    </reaction>
</comment>
<reference evidence="12 13" key="1">
    <citation type="submission" date="2017-06" db="EMBL/GenBank/DDBJ databases">
        <title>Comparative genomic analysis of Ambrosia Fusariam Clade fungi.</title>
        <authorList>
            <person name="Stajich J.E."/>
            <person name="Carrillo J."/>
            <person name="Kijimoto T."/>
            <person name="Eskalen A."/>
            <person name="O'Donnell K."/>
            <person name="Kasson M."/>
        </authorList>
    </citation>
    <scope>NUCLEOTIDE SEQUENCE [LARGE SCALE GENOMIC DNA]</scope>
    <source>
        <strain evidence="12 13">UCR1854</strain>
    </source>
</reference>
<dbReference type="PROSITE" id="PS00109">
    <property type="entry name" value="PROTEIN_KINASE_TYR"/>
    <property type="match status" value="1"/>
</dbReference>
<feature type="region of interest" description="Disordered" evidence="10">
    <location>
        <begin position="44"/>
        <end position="71"/>
    </location>
</feature>
<proteinExistence type="predicted"/>
<evidence type="ECO:0000259" key="11">
    <source>
        <dbReference type="PROSITE" id="PS50011"/>
    </source>
</evidence>
<dbReference type="InterPro" id="IPR051681">
    <property type="entry name" value="Ser/Thr_Kinases-Pseudokinases"/>
</dbReference>
<dbReference type="InterPro" id="IPR008266">
    <property type="entry name" value="Tyr_kinase_AS"/>
</dbReference>
<dbReference type="Proteomes" id="UP000287124">
    <property type="component" value="Unassembled WGS sequence"/>
</dbReference>
<sequence length="352" mass="39887">MIWPWASGAWSFLSRLLDRGTRVPRDAKQDSPKTHIFHSFLQPQRPDHASESPSAQAQDLPEAAPTPKSPPCIRYVPVPGEWARKLHPNWPDSTFRVPDAVPEGHIYYVTKGDYVRRGATALVERLPSGHIAKTPLPNPYDLDEERRVREQMEHEYNVYRFIGPSPSIPKLIDWDHESKTLVLGDQSNGDLETYLREHHDADIDTRHQWALQASQALKNLHSFGIIHQDVTPRNFLLDENLNLHICDFAGSSFPGHIALTGAPGPRYQSRAWDPGYVPTKLDDIFGLGSVLYFIMCGEEPYGNLDEDEVKSRFEKSDFPASDHLRHGEVIQSCWHGDFAAAEQVVQALVHAR</sequence>
<name>A0A430LI77_9HYPO</name>
<dbReference type="EMBL" id="MIKF01000185">
    <property type="protein sequence ID" value="RTE75449.1"/>
    <property type="molecule type" value="Genomic_DNA"/>
</dbReference>
<feature type="domain" description="Protein kinase" evidence="11">
    <location>
        <begin position="95"/>
        <end position="352"/>
    </location>
</feature>
<dbReference type="Gene3D" id="1.10.510.10">
    <property type="entry name" value="Transferase(Phosphotransferase) domain 1"/>
    <property type="match status" value="1"/>
</dbReference>
<evidence type="ECO:0000256" key="2">
    <source>
        <dbReference type="ARBA" id="ARBA00011534"/>
    </source>
</evidence>
<comment type="catalytic activity">
    <reaction evidence="8">
        <text>L-threonyl-[protein] + ATP = O-phospho-L-threonyl-[protein] + ADP + H(+)</text>
        <dbReference type="Rhea" id="RHEA:46608"/>
        <dbReference type="Rhea" id="RHEA-COMP:11060"/>
        <dbReference type="Rhea" id="RHEA-COMP:11605"/>
        <dbReference type="ChEBI" id="CHEBI:15378"/>
        <dbReference type="ChEBI" id="CHEBI:30013"/>
        <dbReference type="ChEBI" id="CHEBI:30616"/>
        <dbReference type="ChEBI" id="CHEBI:61977"/>
        <dbReference type="ChEBI" id="CHEBI:456216"/>
        <dbReference type="EC" id="2.7.11.1"/>
    </reaction>
</comment>
<gene>
    <name evidence="12" type="ORF">BHE90_010086</name>
</gene>
<dbReference type="EC" id="2.7.11.1" evidence="3"/>
<evidence type="ECO:0000256" key="10">
    <source>
        <dbReference type="SAM" id="MobiDB-lite"/>
    </source>
</evidence>
<comment type="subunit">
    <text evidence="2">Component of the EKC/KEOPS complex composed of at least BUD32, CGI121, GON7, KAE1 and PCC1; the whole complex dimerizes.</text>
</comment>
<evidence type="ECO:0000256" key="1">
    <source>
        <dbReference type="ARBA" id="ARBA00003747"/>
    </source>
</evidence>
<dbReference type="InterPro" id="IPR000719">
    <property type="entry name" value="Prot_kinase_dom"/>
</dbReference>
<dbReference type="SUPFAM" id="SSF56112">
    <property type="entry name" value="Protein kinase-like (PK-like)"/>
    <property type="match status" value="1"/>
</dbReference>
<evidence type="ECO:0000256" key="8">
    <source>
        <dbReference type="ARBA" id="ARBA00047899"/>
    </source>
</evidence>
<comment type="function">
    <text evidence="1">Component of the EKC/KEOPS complex that is required for the formation of a threonylcarbamoyl group on adenosine at position 37 (t(6)A37) in tRNAs that read codons beginning with adenine. The complex is probably involved in the transfer of the threonylcarbamoyl moiety of threonylcarbamoyl-AMP (TC-AMP) to the N6 group of A37. BUD32 has ATPase activity in the context of the EKC/KEOPS complex and likely plays a supporting role to the catalytic subunit KAE1. The EKC/KEOPS complex also promotes both telomere uncapping and telomere elongation. The complex is required for efficient recruitment of transcriptional coactivators.</text>
</comment>
<keyword evidence="13" id="KW-1185">Reference proteome</keyword>
<dbReference type="GO" id="GO:0004674">
    <property type="term" value="F:protein serine/threonine kinase activity"/>
    <property type="evidence" value="ECO:0007669"/>
    <property type="project" value="UniProtKB-EC"/>
</dbReference>
<evidence type="ECO:0000256" key="3">
    <source>
        <dbReference type="ARBA" id="ARBA00012513"/>
    </source>
</evidence>
<dbReference type="GO" id="GO:0005524">
    <property type="term" value="F:ATP binding"/>
    <property type="evidence" value="ECO:0007669"/>
    <property type="project" value="InterPro"/>
</dbReference>
<evidence type="ECO:0000256" key="5">
    <source>
        <dbReference type="ARBA" id="ARBA00019973"/>
    </source>
</evidence>
<dbReference type="PANTHER" id="PTHR44329">
    <property type="entry name" value="SERINE/THREONINE-PROTEIN KINASE TNNI3K-RELATED"/>
    <property type="match status" value="1"/>
</dbReference>
<evidence type="ECO:0000313" key="12">
    <source>
        <dbReference type="EMBL" id="RTE75449.1"/>
    </source>
</evidence>
<evidence type="ECO:0000256" key="7">
    <source>
        <dbReference type="ARBA" id="ARBA00033194"/>
    </source>
</evidence>